<gene>
    <name evidence="3" type="ORF">E3O42_01115</name>
</gene>
<comment type="caution">
    <text evidence="3">The sequence shown here is derived from an EMBL/GenBank/DDBJ whole genome shotgun (WGS) entry which is preliminary data.</text>
</comment>
<dbReference type="RefSeq" id="WP_134452093.1">
    <property type="nucleotide sequence ID" value="NZ_SOFL01000002.1"/>
</dbReference>
<name>A0A4R8WHU5_9MICO</name>
<sequence>MTDSPLFHMDGATEGTTQWRAESFQMVNWGGFQGHHEVDFAASATLVSGASGTGKSSLLDAYLALMMPSDTPFNGASNDAGSGRARSVDQRNLMTYLRGKTDSSREADTGQMHDQVLRGADSATWGAIAMTFIDDNQRRFTVLRAYFVPRGATKFADVTMKMATRDGRLDLRELADVTEARFDKRALKNRFADLDVFDTYAAFSQTLYTRLGIGANGEGGKALRLLARIQAGQQVKTVDGLYKSMVLEEPATYAAADKAVDHFEDLERSYGAMVTEAQKAKVLERLPELHRDYETATEKADLIDRFGVHRDGDTPFVLWQLLTEHGLLDTAADTNRARRRDNQVQHSAARDAETELRSRVADLLHQQRDNGGDALAGLQNDLDVLTAKRDDVAAERARFNDRISLLGAVAGTADDAADGVAGDVAITSADGFAAAQLAAEGFIARFAASEQELDLERVSLQRTAYPVEEKIRTLKQEHAFLKGRASLVPQHLHNARLMIAEAAGIPAEELPFVAELIDIAPGEDDWRQAAEVTLGSVVRVLLVDENRLAALGRAIDPLHIPVRIHFEGVTLHPHQQVQHDPRYVSGKLTFKDSPFSRWVQDRVQAPAIDALCVNGPAELAGDGSRVTQSGQIRQGKRGAHGWNKEQRAIIGFSSTVRLAEINEELAALKASADSLAQQASAKAGQIIALRRLKDAHQHLLDTVWAAIDVAGAQARIGAKEAERERLLAGSDVLRGLQDEEARLSAELETAQKHKHQTEREAAVLGEEHAAIVDRQDVVNDRLERITADESVTLPDEHAAVLDAQFAAVSDSAELATFANGVKRLRERLTEQSSQDRDTARSARDTLLGIFETFQSRWPDPNIGVAMESYSSYNDILDAVYTLGLYERRQEWKRRLSAWSGQDLVPLIGAFTTSIEEIEDRLRPINDILRTLPFGAGRDRLQISLRRLHQGDASAFRKELKLLSSGSTEEFTDEQTESRFTRLQAFMNLIRRPDELDVAGQGRAVAARHAAKADSDRDLLLDVRRHVEITAVRTTPDGVEVSTYSSLGGKSGGESQELVAFVVGAALRFQLGDESRTRPRFAPVFLDEGFVKSDSEFAGRAVAAWKGLGFQLIVGSPLDKVTALEPHMDLVLSMTKNTATGFSYITPLMSPEPRDAAQPEPAGTEADRAEPDRNVA</sequence>
<dbReference type="Pfam" id="PF13555">
    <property type="entry name" value="AAA_29"/>
    <property type="match status" value="1"/>
</dbReference>
<evidence type="ECO:0000313" key="4">
    <source>
        <dbReference type="Proteomes" id="UP000297907"/>
    </source>
</evidence>
<keyword evidence="1" id="KW-0175">Coiled coil</keyword>
<feature type="compositionally biased region" description="Basic and acidic residues" evidence="2">
    <location>
        <begin position="1164"/>
        <end position="1175"/>
    </location>
</feature>
<feature type="region of interest" description="Disordered" evidence="2">
    <location>
        <begin position="1147"/>
        <end position="1175"/>
    </location>
</feature>
<accession>A0A4R8WHU5</accession>
<evidence type="ECO:0000256" key="2">
    <source>
        <dbReference type="SAM" id="MobiDB-lite"/>
    </source>
</evidence>
<proteinExistence type="predicted"/>
<protein>
    <recommendedName>
        <fullName evidence="5">ATP-binding protein</fullName>
    </recommendedName>
</protein>
<keyword evidence="4" id="KW-1185">Reference proteome</keyword>
<dbReference type="EMBL" id="SOFL01000002">
    <property type="protein sequence ID" value="TFC07009.1"/>
    <property type="molecule type" value="Genomic_DNA"/>
</dbReference>
<organism evidence="3 4">
    <name type="scientific">Cryobacterium adonitolivorans</name>
    <dbReference type="NCBI Taxonomy" id="1259189"/>
    <lineage>
        <taxon>Bacteria</taxon>
        <taxon>Bacillati</taxon>
        <taxon>Actinomycetota</taxon>
        <taxon>Actinomycetes</taxon>
        <taxon>Micrococcales</taxon>
        <taxon>Microbacteriaceae</taxon>
        <taxon>Cryobacterium</taxon>
    </lineage>
</organism>
<dbReference type="SUPFAM" id="SSF52540">
    <property type="entry name" value="P-loop containing nucleoside triphosphate hydrolases"/>
    <property type="match status" value="1"/>
</dbReference>
<dbReference type="Gene3D" id="3.40.1140.10">
    <property type="match status" value="1"/>
</dbReference>
<evidence type="ECO:0008006" key="5">
    <source>
        <dbReference type="Google" id="ProtNLM"/>
    </source>
</evidence>
<reference evidence="3 4" key="1">
    <citation type="submission" date="2019-03" db="EMBL/GenBank/DDBJ databases">
        <title>Genomics of glacier-inhabiting Cryobacterium strains.</title>
        <authorList>
            <person name="Liu Q."/>
            <person name="Xin Y.-H."/>
        </authorList>
    </citation>
    <scope>NUCLEOTIDE SEQUENCE [LARGE SCALE GENOMIC DNA]</scope>
    <source>
        <strain evidence="3 4">RHLS22-1</strain>
    </source>
</reference>
<evidence type="ECO:0000313" key="3">
    <source>
        <dbReference type="EMBL" id="TFC07009.1"/>
    </source>
</evidence>
<dbReference type="InterPro" id="IPR027417">
    <property type="entry name" value="P-loop_NTPase"/>
</dbReference>
<dbReference type="OrthoDB" id="174137at2"/>
<evidence type="ECO:0000256" key="1">
    <source>
        <dbReference type="SAM" id="Coils"/>
    </source>
</evidence>
<feature type="coiled-coil region" evidence="1">
    <location>
        <begin position="733"/>
        <end position="767"/>
    </location>
</feature>
<dbReference type="Pfam" id="PF13558">
    <property type="entry name" value="SbcC_Walker_B"/>
    <property type="match status" value="1"/>
</dbReference>
<dbReference type="AlphaFoldDB" id="A0A4R8WHU5"/>
<dbReference type="Proteomes" id="UP000297907">
    <property type="component" value="Unassembled WGS sequence"/>
</dbReference>